<dbReference type="eggNOG" id="COG3540">
    <property type="taxonomic scope" value="Bacteria"/>
</dbReference>
<feature type="domain" description="Phospholipase D N-terminal" evidence="3">
    <location>
        <begin position="34"/>
        <end position="131"/>
    </location>
</feature>
<proteinExistence type="predicted"/>
<dbReference type="CDD" id="cd07389">
    <property type="entry name" value="MPP_PhoD"/>
    <property type="match status" value="1"/>
</dbReference>
<dbReference type="RefSeq" id="WP_013478546.1">
    <property type="nucleotide sequence ID" value="NC_014816.1"/>
</dbReference>
<evidence type="ECO:0000259" key="2">
    <source>
        <dbReference type="Pfam" id="PF09423"/>
    </source>
</evidence>
<dbReference type="EMBL" id="CP002395">
    <property type="protein sequence ID" value="ADU12714.1"/>
    <property type="molecule type" value="Genomic_DNA"/>
</dbReference>
<reference evidence="5" key="1">
    <citation type="submission" date="2010-12" db="EMBL/GenBank/DDBJ databases">
        <title>Complete sequence of chromosome 1 of Asticcacaulis excentricus CB 48.</title>
        <authorList>
            <consortium name="US DOE Joint Genome Institute"/>
            <person name="Lucas S."/>
            <person name="Copeland A."/>
            <person name="Lapidus A."/>
            <person name="Cheng J.-F."/>
            <person name="Bruce D."/>
            <person name="Goodwin L."/>
            <person name="Pitluck S."/>
            <person name="Teshima H."/>
            <person name="Davenport K."/>
            <person name="Detter J.C."/>
            <person name="Han C."/>
            <person name="Tapia R."/>
            <person name="Land M."/>
            <person name="Hauser L."/>
            <person name="Jeffries C."/>
            <person name="Kyrpides N."/>
            <person name="Ivanova N."/>
            <person name="Ovchinnikova G."/>
            <person name="Brun Y.V."/>
            <person name="Woyke T."/>
        </authorList>
    </citation>
    <scope>NUCLEOTIDE SEQUENCE [LARGE SCALE GENOMIC DNA]</scope>
    <source>
        <strain evidence="5">ATCC 15261 / DSM 4724 / KCTC 12464 / NCIMB 9791 / VKM B-1370 / CB 48</strain>
    </source>
</reference>
<evidence type="ECO:0000256" key="1">
    <source>
        <dbReference type="SAM" id="SignalP"/>
    </source>
</evidence>
<dbReference type="Proteomes" id="UP000001492">
    <property type="component" value="Chromosome 1"/>
</dbReference>
<dbReference type="AlphaFoldDB" id="E8RM22"/>
<evidence type="ECO:0000313" key="4">
    <source>
        <dbReference type="EMBL" id="ADU12714.1"/>
    </source>
</evidence>
<dbReference type="Gene3D" id="3.60.21.70">
    <property type="entry name" value="PhoD-like phosphatase"/>
    <property type="match status" value="1"/>
</dbReference>
<dbReference type="Pfam" id="PF09423">
    <property type="entry name" value="PhoD"/>
    <property type="match status" value="1"/>
</dbReference>
<organism evidence="4 5">
    <name type="scientific">Asticcacaulis excentricus (strain ATCC 15261 / DSM 4724 / KCTC 12464 / NCIMB 9791 / VKM B-1370 / CB 48)</name>
    <dbReference type="NCBI Taxonomy" id="573065"/>
    <lineage>
        <taxon>Bacteria</taxon>
        <taxon>Pseudomonadati</taxon>
        <taxon>Pseudomonadota</taxon>
        <taxon>Alphaproteobacteria</taxon>
        <taxon>Caulobacterales</taxon>
        <taxon>Caulobacteraceae</taxon>
        <taxon>Asticcacaulis</taxon>
    </lineage>
</organism>
<feature type="signal peptide" evidence="1">
    <location>
        <begin position="1"/>
        <end position="28"/>
    </location>
</feature>
<dbReference type="PANTHER" id="PTHR43606:SF2">
    <property type="entry name" value="ALKALINE PHOSPHATASE FAMILY PROTEIN (AFU_ORTHOLOGUE AFUA_5G03860)"/>
    <property type="match status" value="1"/>
</dbReference>
<evidence type="ECO:0000313" key="5">
    <source>
        <dbReference type="Proteomes" id="UP000001492"/>
    </source>
</evidence>
<dbReference type="KEGG" id="aex:Astex_1033"/>
<dbReference type="InterPro" id="IPR052900">
    <property type="entry name" value="Phospholipid_Metab_Enz"/>
</dbReference>
<keyword evidence="5" id="KW-1185">Reference proteome</keyword>
<dbReference type="InterPro" id="IPR032093">
    <property type="entry name" value="PhoD_N"/>
</dbReference>
<dbReference type="InterPro" id="IPR029052">
    <property type="entry name" value="Metallo-depent_PP-like"/>
</dbReference>
<dbReference type="STRING" id="573065.Astex_1033"/>
<dbReference type="PANTHER" id="PTHR43606">
    <property type="entry name" value="PHOSPHATASE, PUTATIVE (AFU_ORTHOLOGUE AFUA_6G08710)-RELATED"/>
    <property type="match status" value="1"/>
</dbReference>
<dbReference type="HOGENOM" id="CLU_015982_2_1_5"/>
<dbReference type="InterPro" id="IPR038607">
    <property type="entry name" value="PhoD-like_sf"/>
</dbReference>
<dbReference type="SUPFAM" id="SSF56300">
    <property type="entry name" value="Metallo-dependent phosphatases"/>
    <property type="match status" value="1"/>
</dbReference>
<dbReference type="Gene3D" id="2.60.40.380">
    <property type="entry name" value="Purple acid phosphatase-like, N-terminal"/>
    <property type="match status" value="1"/>
</dbReference>
<dbReference type="InterPro" id="IPR018946">
    <property type="entry name" value="PhoD-like_MPP"/>
</dbReference>
<name>E8RM22_ASTEC</name>
<evidence type="ECO:0000259" key="3">
    <source>
        <dbReference type="Pfam" id="PF16655"/>
    </source>
</evidence>
<keyword evidence="4" id="KW-0378">Hydrolase</keyword>
<feature type="domain" description="PhoD-like phosphatase metallophosphatase" evidence="2">
    <location>
        <begin position="144"/>
        <end position="489"/>
    </location>
</feature>
<dbReference type="Pfam" id="PF16655">
    <property type="entry name" value="PhoD_N"/>
    <property type="match status" value="1"/>
</dbReference>
<gene>
    <name evidence="4" type="ordered locus">Astex_1033</name>
</gene>
<accession>E8RM22</accession>
<keyword evidence="1" id="KW-0732">Signal</keyword>
<feature type="chain" id="PRO_5003230559" evidence="1">
    <location>
        <begin position="29"/>
        <end position="520"/>
    </location>
</feature>
<dbReference type="GO" id="GO:0004035">
    <property type="term" value="F:alkaline phosphatase activity"/>
    <property type="evidence" value="ECO:0007669"/>
    <property type="project" value="UniProtKB-EC"/>
</dbReference>
<sequence length="520" mass="58739">MMTTDLTRRSLMAAAASAVLVPPAWSQAAPPFTLGVASGDPWDDGFVIWTRLAPDPLAADGLGGLSAPVAVRWFVYEDAAGRHVVQRGEVMTHPRSAHTVHVTLRDLQPDRPYWYRFEALGAQSPMGRGRTLPQAAAQVRELRLAMASCSHYEVGYFSAYRHMAAENPDYVLFLGDYIYEFSFSDPKRKVRHHDQMADATDLAGYRNRYALYRTDADLQTLHATISCLMTWDDHEVENDYGGLLPQDVAEDPGFLKRRLAAYQAFYEHMPLRRESRLKGQNLRLYKGYRFGRLAEINMLDGRQYRSAPACPTPTSRKGRVVGDDCPQRLDPKRTMLGFAQERWLFDRFKQSKARWNLMGQDLLAASLRQKGKDSEGRAIVGHWTDGWDGYPATRDRMIAAMQAMRLSNPVLLGGDIHSYWATELKANPLDPASRSVATEFVGTSITYDGPPYEVFADMLPENPHVKYFESRRRGYVSLTVRPEALEARFQVISDRRDPNATLSTLASFVVEHGKPAIQRI</sequence>
<dbReference type="EC" id="3.1.3.1" evidence="4"/>
<protein>
    <submittedName>
        <fullName evidence="4">Alkaline phosphatase</fullName>
        <ecNumber evidence="4">3.1.3.1</ecNumber>
    </submittedName>
</protein>